<protein>
    <submittedName>
        <fullName evidence="2">Helix-turn-helix transcriptional regulator</fullName>
    </submittedName>
</protein>
<dbReference type="EMBL" id="JALMLT010000003">
    <property type="protein sequence ID" value="MDT8759472.1"/>
    <property type="molecule type" value="Genomic_DNA"/>
</dbReference>
<gene>
    <name evidence="2" type="ORF">MZO42_12270</name>
</gene>
<dbReference type="PANTHER" id="PTHR35010:SF4">
    <property type="entry name" value="BLL5781 PROTEIN"/>
    <property type="match status" value="1"/>
</dbReference>
<sequence>MGTQQVRPLGEQIRHWRQQRRLSQMDLALEAEISTRHLSFIETGRAQPSREMVLLLAEQLEVPLRERNAMLLGAGYAPVYSERRLDDPQLAAARRAIELVLKGHEPFPALAIDRHWNMIAANAAVAPLLDGVAGFLLQGPVNVLRLSLHPEGLAPRIRNLGAWRGHLLERLRRQAWLTSDPALAALLEELCGYPSAEGSSDMDGFGEVAVPLRLESSLGELRFFSTTTVFGTPRDVTLDELAIEAFFPADETTLERLSSK</sequence>
<evidence type="ECO:0000259" key="1">
    <source>
        <dbReference type="PROSITE" id="PS50943"/>
    </source>
</evidence>
<dbReference type="SMART" id="SM00530">
    <property type="entry name" value="HTH_XRE"/>
    <property type="match status" value="1"/>
</dbReference>
<dbReference type="SUPFAM" id="SSF47413">
    <property type="entry name" value="lambda repressor-like DNA-binding domains"/>
    <property type="match status" value="1"/>
</dbReference>
<organism evidence="2">
    <name type="scientific">Sphingomonas psychrotolerans</name>
    <dbReference type="NCBI Taxonomy" id="1327635"/>
    <lineage>
        <taxon>Bacteria</taxon>
        <taxon>Pseudomonadati</taxon>
        <taxon>Pseudomonadota</taxon>
        <taxon>Alphaproteobacteria</taxon>
        <taxon>Sphingomonadales</taxon>
        <taxon>Sphingomonadaceae</taxon>
        <taxon>Sphingomonas</taxon>
    </lineage>
</organism>
<feature type="domain" description="HTH cro/C1-type" evidence="1">
    <location>
        <begin position="13"/>
        <end position="67"/>
    </location>
</feature>
<evidence type="ECO:0000313" key="2">
    <source>
        <dbReference type="EMBL" id="MDT8759472.1"/>
    </source>
</evidence>
<dbReference type="InterPro" id="IPR041413">
    <property type="entry name" value="MLTR_LBD"/>
</dbReference>
<dbReference type="InterPro" id="IPR010982">
    <property type="entry name" value="Lambda_DNA-bd_dom_sf"/>
</dbReference>
<dbReference type="InterPro" id="IPR001387">
    <property type="entry name" value="Cro/C1-type_HTH"/>
</dbReference>
<proteinExistence type="predicted"/>
<comment type="caution">
    <text evidence="2">The sequence shown here is derived from an EMBL/GenBank/DDBJ whole genome shotgun (WGS) entry which is preliminary data.</text>
</comment>
<dbReference type="Gene3D" id="1.10.260.40">
    <property type="entry name" value="lambda repressor-like DNA-binding domains"/>
    <property type="match status" value="1"/>
</dbReference>
<dbReference type="CDD" id="cd00093">
    <property type="entry name" value="HTH_XRE"/>
    <property type="match status" value="1"/>
</dbReference>
<dbReference type="Gene3D" id="3.30.450.180">
    <property type="match status" value="1"/>
</dbReference>
<dbReference type="Pfam" id="PF13560">
    <property type="entry name" value="HTH_31"/>
    <property type="match status" value="1"/>
</dbReference>
<reference evidence="2" key="1">
    <citation type="submission" date="2022-04" db="EMBL/GenBank/DDBJ databases">
        <title>Tomato heritable bacteria conferring resistance against bacterial wilt.</title>
        <authorList>
            <person name="Yin J."/>
        </authorList>
    </citation>
    <scope>NUCLEOTIDE SEQUENCE</scope>
    <source>
        <strain evidence="2">Cra20</strain>
    </source>
</reference>
<dbReference type="PROSITE" id="PS50943">
    <property type="entry name" value="HTH_CROC1"/>
    <property type="match status" value="1"/>
</dbReference>
<dbReference type="Pfam" id="PF17765">
    <property type="entry name" value="MLTR_LBD"/>
    <property type="match status" value="1"/>
</dbReference>
<accession>A0ABU3N4S2</accession>
<dbReference type="PANTHER" id="PTHR35010">
    <property type="entry name" value="BLL4672 PROTEIN-RELATED"/>
    <property type="match status" value="1"/>
</dbReference>
<name>A0ABU3N4S2_9SPHN</name>